<protein>
    <submittedName>
        <fullName evidence="2">Uncharacterized protein</fullName>
    </submittedName>
</protein>
<comment type="caution">
    <text evidence="2">The sequence shown here is derived from an EMBL/GenBank/DDBJ whole genome shotgun (WGS) entry which is preliminary data.</text>
</comment>
<organism evidence="2 3">
    <name type="scientific">Aurantimonas aggregata</name>
    <dbReference type="NCBI Taxonomy" id="2047720"/>
    <lineage>
        <taxon>Bacteria</taxon>
        <taxon>Pseudomonadati</taxon>
        <taxon>Pseudomonadota</taxon>
        <taxon>Alphaproteobacteria</taxon>
        <taxon>Hyphomicrobiales</taxon>
        <taxon>Aurantimonadaceae</taxon>
        <taxon>Aurantimonas</taxon>
    </lineage>
</organism>
<keyword evidence="1" id="KW-1133">Transmembrane helix</keyword>
<gene>
    <name evidence="2" type="ORF">GTW51_14920</name>
</gene>
<evidence type="ECO:0000313" key="3">
    <source>
        <dbReference type="Proteomes" id="UP000476332"/>
    </source>
</evidence>
<evidence type="ECO:0000256" key="1">
    <source>
        <dbReference type="SAM" id="Phobius"/>
    </source>
</evidence>
<dbReference type="Proteomes" id="UP000476332">
    <property type="component" value="Unassembled WGS sequence"/>
</dbReference>
<accession>A0A6L9MJR3</accession>
<proteinExistence type="predicted"/>
<dbReference type="EMBL" id="JAAAMJ010000012">
    <property type="protein sequence ID" value="NDV87995.1"/>
    <property type="molecule type" value="Genomic_DNA"/>
</dbReference>
<evidence type="ECO:0000313" key="2">
    <source>
        <dbReference type="EMBL" id="NDV87995.1"/>
    </source>
</evidence>
<feature type="transmembrane region" description="Helical" evidence="1">
    <location>
        <begin position="21"/>
        <end position="47"/>
    </location>
</feature>
<name>A0A6L9MJR3_9HYPH</name>
<keyword evidence="1" id="KW-0472">Membrane</keyword>
<keyword evidence="3" id="KW-1185">Reference proteome</keyword>
<reference evidence="2 3" key="1">
    <citation type="submission" date="2020-01" db="EMBL/GenBank/DDBJ databases">
        <title>Genomes of bacteria type strains.</title>
        <authorList>
            <person name="Chen J."/>
            <person name="Zhu S."/>
            <person name="Chen J."/>
        </authorList>
    </citation>
    <scope>NUCLEOTIDE SEQUENCE [LARGE SCALE GENOMIC DNA]</scope>
    <source>
        <strain evidence="2 3">KCTC 52919</strain>
    </source>
</reference>
<keyword evidence="1" id="KW-0812">Transmembrane</keyword>
<dbReference type="AlphaFoldDB" id="A0A6L9MJR3"/>
<sequence length="50" mass="5227">MPECFTSGPFDAAPPRRYVDLFVAIPVLLIATLAAVALGLGLGWLAANLN</sequence>
<dbReference type="RefSeq" id="WP_163044829.1">
    <property type="nucleotide sequence ID" value="NZ_JAAAMJ010000012.1"/>
</dbReference>